<dbReference type="CDD" id="cd06223">
    <property type="entry name" value="PRTases_typeI"/>
    <property type="match status" value="1"/>
</dbReference>
<dbReference type="PANTHER" id="PTHR43864:SF2">
    <property type="entry name" value="PUR OPERON REPRESSOR"/>
    <property type="match status" value="1"/>
</dbReference>
<keyword evidence="2" id="KW-0808">Transferase</keyword>
<evidence type="ECO:0000313" key="2">
    <source>
        <dbReference type="EMBL" id="MDF8263062.1"/>
    </source>
</evidence>
<dbReference type="InterPro" id="IPR050118">
    <property type="entry name" value="Pur/Pyrimidine_PRTase"/>
</dbReference>
<keyword evidence="3" id="KW-1185">Reference proteome</keyword>
<dbReference type="RefSeq" id="WP_277190863.1">
    <property type="nucleotide sequence ID" value="NZ_JAROAV010000008.1"/>
</dbReference>
<name>A0ABT6C2K7_9MICO</name>
<dbReference type="EMBL" id="JAROAV010000008">
    <property type="protein sequence ID" value="MDF8263062.1"/>
    <property type="molecule type" value="Genomic_DNA"/>
</dbReference>
<accession>A0ABT6C2K7</accession>
<dbReference type="InterPro" id="IPR000836">
    <property type="entry name" value="PRTase_dom"/>
</dbReference>
<gene>
    <name evidence="2" type="ORF">P4R38_02230</name>
</gene>
<dbReference type="PANTHER" id="PTHR43864">
    <property type="entry name" value="HYPOXANTHINE/GUANINE PHOSPHORIBOSYLTRANSFERASE"/>
    <property type="match status" value="1"/>
</dbReference>
<proteinExistence type="predicted"/>
<reference evidence="2 3" key="1">
    <citation type="submission" date="2023-03" db="EMBL/GenBank/DDBJ databases">
        <title>YIM 133296 draft genome.</title>
        <authorList>
            <person name="Xiong L."/>
        </authorList>
    </citation>
    <scope>NUCLEOTIDE SEQUENCE [LARGE SCALE GENOMIC DNA]</scope>
    <source>
        <strain evidence="2 3">YIM 133296</strain>
    </source>
</reference>
<organism evidence="2 3">
    <name type="scientific">Luteipulveratus flavus</name>
    <dbReference type="NCBI Taxonomy" id="3031728"/>
    <lineage>
        <taxon>Bacteria</taxon>
        <taxon>Bacillati</taxon>
        <taxon>Actinomycetota</taxon>
        <taxon>Actinomycetes</taxon>
        <taxon>Micrococcales</taxon>
        <taxon>Dermacoccaceae</taxon>
        <taxon>Luteipulveratus</taxon>
    </lineage>
</organism>
<feature type="domain" description="Phosphoribosyltransferase" evidence="1">
    <location>
        <begin position="49"/>
        <end position="170"/>
    </location>
</feature>
<dbReference type="Gene3D" id="3.40.50.2020">
    <property type="match status" value="1"/>
</dbReference>
<keyword evidence="2" id="KW-0328">Glycosyltransferase</keyword>
<protein>
    <submittedName>
        <fullName evidence="2">Phosphoribosyltransferase family protein</fullName>
    </submittedName>
</protein>
<evidence type="ECO:0000313" key="3">
    <source>
        <dbReference type="Proteomes" id="UP001528912"/>
    </source>
</evidence>
<sequence>MDNLTDRLRERFVWLSDPAPWPEPEVAYADPTGWWRDPHVLGALGPALAGLFDDEAPTAVLGPTSRGAMVGALVAAHLGVGLIEARKDPGRGSDDDPWWIRTTGPDYRDRNLRIGVRRKTLRAGDRVLFVDDWVATGGQALACQQIVADSGAHWVGAAVIVDALERSADRRRLGLRGLVYLRDL</sequence>
<evidence type="ECO:0000259" key="1">
    <source>
        <dbReference type="Pfam" id="PF00156"/>
    </source>
</evidence>
<dbReference type="Proteomes" id="UP001528912">
    <property type="component" value="Unassembled WGS sequence"/>
</dbReference>
<dbReference type="SUPFAM" id="SSF53271">
    <property type="entry name" value="PRTase-like"/>
    <property type="match status" value="1"/>
</dbReference>
<dbReference type="GO" id="GO:0016757">
    <property type="term" value="F:glycosyltransferase activity"/>
    <property type="evidence" value="ECO:0007669"/>
    <property type="project" value="UniProtKB-KW"/>
</dbReference>
<dbReference type="Pfam" id="PF00156">
    <property type="entry name" value="Pribosyltran"/>
    <property type="match status" value="1"/>
</dbReference>
<dbReference type="InterPro" id="IPR029057">
    <property type="entry name" value="PRTase-like"/>
</dbReference>
<comment type="caution">
    <text evidence="2">The sequence shown here is derived from an EMBL/GenBank/DDBJ whole genome shotgun (WGS) entry which is preliminary data.</text>
</comment>